<sequence length="402" mass="46707">MKEYQDTETGQIYAFEDDYDPFLSENRNIPKTLTKNIKERPTETSVWYEGGWIERTDAPIDYIEPTSRLPSYNPTWMVHLKPYSAIISEQQPQINFTLDQINNNSYDGTQLSKVIGILSLESDDSLSALISYDGVIAIPQSEKFPTRIDGIAKLNEILCCLLLGGIHVEVLYPHELVVGTLYEKQSLFSYLPSLHNQLRCNWASKSERLAPLMCPRVLHLNDLRQAYNEGQEIVKSIPTFTLFFLSNGYTSLINQNNNDALNNLWVVVEQITEILWKKIYMKCKDSYPRQVRCLHTTWEEGKFLKNIATKHKLLRLAKIISRQNYKILESARKSRNKLVHRGRRPEYEVIFELWGILSELLEVATCRRNIGLRKIKVGKELNWSNPQNTNFDEWKELAAQMK</sequence>
<accession>A0A6G8RWF0</accession>
<dbReference type="EMBL" id="CP049801">
    <property type="protein sequence ID" value="QIO06269.1"/>
    <property type="molecule type" value="Genomic_DNA"/>
</dbReference>
<dbReference type="AlphaFoldDB" id="A0A6G8RWF0"/>
<evidence type="ECO:0000313" key="2">
    <source>
        <dbReference type="Proteomes" id="UP000502297"/>
    </source>
</evidence>
<evidence type="ECO:0008006" key="3">
    <source>
        <dbReference type="Google" id="ProtNLM"/>
    </source>
</evidence>
<dbReference type="KEGG" id="asha:G8E00_10015"/>
<dbReference type="RefSeq" id="WP_166224257.1">
    <property type="nucleotide sequence ID" value="NZ_CP049801.1"/>
</dbReference>
<dbReference type="Proteomes" id="UP000502297">
    <property type="component" value="Chromosome"/>
</dbReference>
<protein>
    <recommendedName>
        <fullName evidence="3">Apea-like HEPN domain-containing protein</fullName>
    </recommendedName>
</protein>
<evidence type="ECO:0000313" key="1">
    <source>
        <dbReference type="EMBL" id="QIO06269.1"/>
    </source>
</evidence>
<keyword evidence="2" id="KW-1185">Reference proteome</keyword>
<reference evidence="1 2" key="1">
    <citation type="submission" date="2020-03" db="EMBL/GenBank/DDBJ databases">
        <authorList>
            <person name="Zhu W."/>
        </authorList>
    </citation>
    <scope>NUCLEOTIDE SEQUENCE [LARGE SCALE GENOMIC DNA]</scope>
    <source>
        <strain evidence="1 2">323-1</strain>
    </source>
</reference>
<name>A0A6G8RWF0_9GAMM</name>
<organism evidence="1 2">
    <name type="scientific">Acinetobacter shaoyimingii</name>
    <dbReference type="NCBI Taxonomy" id="2715164"/>
    <lineage>
        <taxon>Bacteria</taxon>
        <taxon>Pseudomonadati</taxon>
        <taxon>Pseudomonadota</taxon>
        <taxon>Gammaproteobacteria</taxon>
        <taxon>Moraxellales</taxon>
        <taxon>Moraxellaceae</taxon>
        <taxon>Acinetobacter</taxon>
    </lineage>
</organism>
<gene>
    <name evidence="1" type="ORF">G8E00_10015</name>
</gene>
<proteinExistence type="predicted"/>